<evidence type="ECO:0000256" key="5">
    <source>
        <dbReference type="SAM" id="MobiDB-lite"/>
    </source>
</evidence>
<evidence type="ECO:0000256" key="4">
    <source>
        <dbReference type="ARBA" id="ARBA00040604"/>
    </source>
</evidence>
<evidence type="ECO:0000256" key="2">
    <source>
        <dbReference type="ARBA" id="ARBA00009540"/>
    </source>
</evidence>
<evidence type="ECO:0000256" key="3">
    <source>
        <dbReference type="ARBA" id="ARBA00023128"/>
    </source>
</evidence>
<organism evidence="8 9">
    <name type="scientific">Aphis gossypii</name>
    <name type="common">Cotton aphid</name>
    <dbReference type="NCBI Taxonomy" id="80765"/>
    <lineage>
        <taxon>Eukaryota</taxon>
        <taxon>Metazoa</taxon>
        <taxon>Ecdysozoa</taxon>
        <taxon>Arthropoda</taxon>
        <taxon>Hexapoda</taxon>
        <taxon>Insecta</taxon>
        <taxon>Pterygota</taxon>
        <taxon>Neoptera</taxon>
        <taxon>Paraneoptera</taxon>
        <taxon>Hemiptera</taxon>
        <taxon>Sternorrhyncha</taxon>
        <taxon>Aphidomorpha</taxon>
        <taxon>Aphidoidea</taxon>
        <taxon>Aphididae</taxon>
        <taxon>Aphidini</taxon>
        <taxon>Aphis</taxon>
        <taxon>Aphis</taxon>
    </lineage>
</organism>
<feature type="compositionally biased region" description="Polar residues" evidence="5">
    <location>
        <begin position="259"/>
        <end position="284"/>
    </location>
</feature>
<feature type="region of interest" description="Disordered" evidence="5">
    <location>
        <begin position="916"/>
        <end position="939"/>
    </location>
</feature>
<dbReference type="PROSITE" id="PS51886">
    <property type="entry name" value="TLDC"/>
    <property type="match status" value="1"/>
</dbReference>
<feature type="compositionally biased region" description="Basic and acidic residues" evidence="5">
    <location>
        <begin position="125"/>
        <end position="140"/>
    </location>
</feature>
<dbReference type="PANTHER" id="PTHR23354">
    <property type="entry name" value="NUCLEOLAR PROTEIN 7/ESTROGEN RECEPTOR COACTIVATOR-RELATED"/>
    <property type="match status" value="1"/>
</dbReference>
<sequence>MEDLYISSATAESCTNNNIEEDSPKKKWNGDLAILQETAEDCGRGGEDSGGGGGGKPPMSPPERRQRRKSWQMGRLDKKRRKSVSVLSPIPDAEQLETTARESAYYKSKRPSWWNIFAHDNWARSRRNSDFGASSDDRIPYKRGKSRSVDHGLSSPFDLDSLRSKVEGRFESVDKLNRDSGTDGESQSGSKEQLSERKMPKPPPISTITYKVEASDTLTSVAARFDTTPSELAILNRLSSRTLFPGQILRVPDKKRISVSESDASQGGLSNLDLSETNSFTSADGESRPGSGPSTGNDNKDIIDRREDDMLDTLRPSSPKPGHPERIGSSVSPSSSRSHSRGVERFLKINVRHITDGQGVVGGVLLVTPNAVMFDPNVSDPLVIEHGPESYGVIAPMEFVVNAAIYYDIAHMRVAGPYQSTGNENENITKPAIYHLSPALKSETTEDSEHKSPTMLTTMQTDSLDSATLDLQISPGGRTDSLLAKDETFPELRSSTEDEEEDGSICSCNAQRNDGAAFPKAFDRDLVTPSPMNRSNDALKRSDKELAIEHIGNEDDRPLSSMSAEQDAVCSIRNMEQRRQSSIDQHWAMPNKVRSLDDEPPVHHAVQENVEDSEPSSGYLVKQSCHDSGIDIRDPPVLPIPRKTVYSDADILLSESEFLPPVPVLPLSSDHLNDAVQLRKKKTTSVSFSLEDSKEQDSASATEVQKVDEQAEKQAQETKKNKMLKRLSYPLSWMEGFTGDKDSEKEASVPSSAESSHLSHSSSVFSKVFSRRSSVTTFIRQQHNSSNSRSDSQSTSKSTQPKLDYRSMVSVDDMPELFVSFEKLIPRPVHTFEEPPPLYLRLRMGKPKDKKIPKSTPIMSYGKKKMKPEYWFSVPRNRVDDLYRFLMLWVPLLYGDLDEEIVACRGFELVESDTELWEEAETPPGDTSDKKLDRNESEAGDLTRESWEVLSMSDELRRAFYATSVNSLDFESYIPDLHGITEILTEDHRKQLSRHLPARAEGYMWTLVFSTLQHGFSLNSMYRKMSKVESPILLVIQDTQNNVFGALTSCALKMSDHFYGTGESLLFTFCPDFQVYNWTGDNMYFIKGNNESLSIGAGDGKFGLWLDGDLNQGRTEACNTYGNEPLVNEQDFVVKILECWAFL</sequence>
<feature type="compositionally biased region" description="Basic and acidic residues" evidence="5">
    <location>
        <begin position="298"/>
        <end position="308"/>
    </location>
</feature>
<dbReference type="PROSITE" id="PS51782">
    <property type="entry name" value="LYSM"/>
    <property type="match status" value="1"/>
</dbReference>
<feature type="region of interest" description="Disordered" evidence="5">
    <location>
        <begin position="1"/>
        <end position="99"/>
    </location>
</feature>
<feature type="compositionally biased region" description="Polar residues" evidence="5">
    <location>
        <begin position="7"/>
        <end position="18"/>
    </location>
</feature>
<dbReference type="GO" id="GO:0005739">
    <property type="term" value="C:mitochondrion"/>
    <property type="evidence" value="ECO:0007669"/>
    <property type="project" value="UniProtKB-SubCell"/>
</dbReference>
<feature type="region of interest" description="Disordered" evidence="5">
    <location>
        <begin position="685"/>
        <end position="721"/>
    </location>
</feature>
<protein>
    <recommendedName>
        <fullName evidence="4">Oxidation resistance protein 1</fullName>
    </recommendedName>
</protein>
<dbReference type="Proteomes" id="UP001154329">
    <property type="component" value="Chromosome 2"/>
</dbReference>
<reference evidence="8" key="1">
    <citation type="submission" date="2022-02" db="EMBL/GenBank/DDBJ databases">
        <authorList>
            <person name="King R."/>
        </authorList>
    </citation>
    <scope>NUCLEOTIDE SEQUENCE</scope>
</reference>
<proteinExistence type="inferred from homology"/>
<evidence type="ECO:0000313" key="8">
    <source>
        <dbReference type="EMBL" id="CAH1722651.1"/>
    </source>
</evidence>
<dbReference type="Gene3D" id="3.10.350.10">
    <property type="entry name" value="LysM domain"/>
    <property type="match status" value="1"/>
</dbReference>
<dbReference type="InterPro" id="IPR036779">
    <property type="entry name" value="LysM_dom_sf"/>
</dbReference>
<dbReference type="InterPro" id="IPR006571">
    <property type="entry name" value="TLDc_dom"/>
</dbReference>
<feature type="region of interest" description="Disordered" evidence="5">
    <location>
        <begin position="125"/>
        <end position="208"/>
    </location>
</feature>
<comment type="subcellular location">
    <subcellularLocation>
        <location evidence="1">Mitochondrion</location>
    </subcellularLocation>
</comment>
<feature type="domain" description="LysM" evidence="6">
    <location>
        <begin position="208"/>
        <end position="251"/>
    </location>
</feature>
<keyword evidence="3" id="KW-0496">Mitochondrion</keyword>
<dbReference type="PANTHER" id="PTHR23354:SF62">
    <property type="entry name" value="MUSTARD, ISOFORM V"/>
    <property type="match status" value="1"/>
</dbReference>
<dbReference type="EMBL" id="OU899035">
    <property type="protein sequence ID" value="CAH1722651.1"/>
    <property type="molecule type" value="Genomic_DNA"/>
</dbReference>
<feature type="compositionally biased region" description="Basic and acidic residues" evidence="5">
    <location>
        <begin position="705"/>
        <end position="720"/>
    </location>
</feature>
<feature type="compositionally biased region" description="Low complexity" evidence="5">
    <location>
        <begin position="779"/>
        <end position="800"/>
    </location>
</feature>
<feature type="compositionally biased region" description="Basic and acidic residues" evidence="5">
    <location>
        <begin position="160"/>
        <end position="181"/>
    </location>
</feature>
<evidence type="ECO:0000256" key="1">
    <source>
        <dbReference type="ARBA" id="ARBA00004173"/>
    </source>
</evidence>
<keyword evidence="9" id="KW-1185">Reference proteome</keyword>
<dbReference type="SUPFAM" id="SSF54106">
    <property type="entry name" value="LysM domain"/>
    <property type="match status" value="1"/>
</dbReference>
<dbReference type="AlphaFoldDB" id="A0A9P0IYL6"/>
<gene>
    <name evidence="8" type="ORF">APHIGO_LOCUS4872</name>
</gene>
<feature type="region of interest" description="Disordered" evidence="5">
    <location>
        <begin position="256"/>
        <end position="340"/>
    </location>
</feature>
<feature type="compositionally biased region" description="Low complexity" evidence="5">
    <location>
        <begin position="327"/>
        <end position="337"/>
    </location>
</feature>
<evidence type="ECO:0000259" key="7">
    <source>
        <dbReference type="PROSITE" id="PS51886"/>
    </source>
</evidence>
<reference evidence="8" key="2">
    <citation type="submission" date="2022-10" db="EMBL/GenBank/DDBJ databases">
        <authorList>
            <consortium name="ENA_rothamsted_submissions"/>
            <consortium name="culmorum"/>
            <person name="King R."/>
        </authorList>
    </citation>
    <scope>NUCLEOTIDE SEQUENCE</scope>
</reference>
<evidence type="ECO:0000259" key="6">
    <source>
        <dbReference type="PROSITE" id="PS51782"/>
    </source>
</evidence>
<dbReference type="Pfam" id="PF07534">
    <property type="entry name" value="TLD"/>
    <property type="match status" value="1"/>
</dbReference>
<dbReference type="GO" id="GO:0005634">
    <property type="term" value="C:nucleus"/>
    <property type="evidence" value="ECO:0007669"/>
    <property type="project" value="TreeGrafter"/>
</dbReference>
<dbReference type="SMART" id="SM00257">
    <property type="entry name" value="LysM"/>
    <property type="match status" value="1"/>
</dbReference>
<accession>A0A9P0IYL6</accession>
<feature type="region of interest" description="Disordered" evidence="5">
    <location>
        <begin position="779"/>
        <end position="805"/>
    </location>
</feature>
<dbReference type="SMART" id="SM00584">
    <property type="entry name" value="TLDc"/>
    <property type="match status" value="1"/>
</dbReference>
<feature type="domain" description="TLDc" evidence="7">
    <location>
        <begin position="982"/>
        <end position="1143"/>
    </location>
</feature>
<comment type="similarity">
    <text evidence="2">Belongs to the OXR1 family.</text>
</comment>
<dbReference type="Pfam" id="PF01476">
    <property type="entry name" value="LysM"/>
    <property type="match status" value="1"/>
</dbReference>
<dbReference type="GO" id="GO:0006979">
    <property type="term" value="P:response to oxidative stress"/>
    <property type="evidence" value="ECO:0007669"/>
    <property type="project" value="TreeGrafter"/>
</dbReference>
<dbReference type="CDD" id="cd00118">
    <property type="entry name" value="LysM"/>
    <property type="match status" value="1"/>
</dbReference>
<dbReference type="InterPro" id="IPR018392">
    <property type="entry name" value="LysM"/>
</dbReference>
<name>A0A9P0IYL6_APHGO</name>
<evidence type="ECO:0000313" key="9">
    <source>
        <dbReference type="Proteomes" id="UP001154329"/>
    </source>
</evidence>
<feature type="compositionally biased region" description="Basic and acidic residues" evidence="5">
    <location>
        <begin position="927"/>
        <end position="939"/>
    </location>
</feature>
<feature type="compositionally biased region" description="Polar residues" evidence="5">
    <location>
        <begin position="183"/>
        <end position="192"/>
    </location>
</feature>